<sequence length="37" mass="4278">MQGIYYLFVVSRVQIRFLPVPDLLSGLRCAAARKHKM</sequence>
<dbReference type="AlphaFoldDB" id="A0A6M3HFM3"/>
<dbReference type="EMBL" id="MN891677">
    <property type="protein sequence ID" value="QIS31936.1"/>
    <property type="molecule type" value="Genomic_DNA"/>
</dbReference>
<accession>A0A6M3HFM3</accession>
<name>A0A6M3HFM3_KLEPN</name>
<reference evidence="1" key="1">
    <citation type="submission" date="2019-12" db="EMBL/GenBank/DDBJ databases">
        <title>Compelete sequence of pZZ41-KPC.</title>
        <authorList>
            <person name="Zhou D."/>
        </authorList>
    </citation>
    <scope>NUCLEOTIDE SEQUENCE</scope>
    <source>
        <strain evidence="1">ZZ41</strain>
        <plasmid evidence="1">pZZ41-KPC</plasmid>
    </source>
</reference>
<geneLocation type="plasmid" evidence="1">
    <name>pZZ41-KPC</name>
</geneLocation>
<keyword evidence="1" id="KW-0614">Plasmid</keyword>
<proteinExistence type="predicted"/>
<evidence type="ECO:0000313" key="1">
    <source>
        <dbReference type="EMBL" id="QIS31936.1"/>
    </source>
</evidence>
<organism evidence="1">
    <name type="scientific">Klebsiella pneumoniae</name>
    <dbReference type="NCBI Taxonomy" id="573"/>
    <lineage>
        <taxon>Bacteria</taxon>
        <taxon>Pseudomonadati</taxon>
        <taxon>Pseudomonadota</taxon>
        <taxon>Gammaproteobacteria</taxon>
        <taxon>Enterobacterales</taxon>
        <taxon>Enterobacteriaceae</taxon>
        <taxon>Klebsiella/Raoultella group</taxon>
        <taxon>Klebsiella</taxon>
        <taxon>Klebsiella pneumoniae complex</taxon>
    </lineage>
</organism>
<protein>
    <submittedName>
        <fullName evidence="1">Uncharacterized protein</fullName>
    </submittedName>
</protein>